<evidence type="ECO:0000313" key="1">
    <source>
        <dbReference type="EMBL" id="KDR09561.1"/>
    </source>
</evidence>
<dbReference type="InParanoid" id="A0A067QKU7"/>
<accession>A0A067QKU7</accession>
<dbReference type="EMBL" id="KK853235">
    <property type="protein sequence ID" value="KDR09561.1"/>
    <property type="molecule type" value="Genomic_DNA"/>
</dbReference>
<keyword evidence="2" id="KW-1185">Reference proteome</keyword>
<dbReference type="AlphaFoldDB" id="A0A067QKU7"/>
<evidence type="ECO:0000313" key="2">
    <source>
        <dbReference type="Proteomes" id="UP000027135"/>
    </source>
</evidence>
<reference evidence="1 2" key="1">
    <citation type="journal article" date="2014" name="Nat. Commun.">
        <title>Molecular traces of alternative social organization in a termite genome.</title>
        <authorList>
            <person name="Terrapon N."/>
            <person name="Li C."/>
            <person name="Robertson H.M."/>
            <person name="Ji L."/>
            <person name="Meng X."/>
            <person name="Booth W."/>
            <person name="Chen Z."/>
            <person name="Childers C.P."/>
            <person name="Glastad K.M."/>
            <person name="Gokhale K."/>
            <person name="Gowin J."/>
            <person name="Gronenberg W."/>
            <person name="Hermansen R.A."/>
            <person name="Hu H."/>
            <person name="Hunt B.G."/>
            <person name="Huylmans A.K."/>
            <person name="Khalil S.M."/>
            <person name="Mitchell R.D."/>
            <person name="Munoz-Torres M.C."/>
            <person name="Mustard J.A."/>
            <person name="Pan H."/>
            <person name="Reese J.T."/>
            <person name="Scharf M.E."/>
            <person name="Sun F."/>
            <person name="Vogel H."/>
            <person name="Xiao J."/>
            <person name="Yang W."/>
            <person name="Yang Z."/>
            <person name="Yang Z."/>
            <person name="Zhou J."/>
            <person name="Zhu J."/>
            <person name="Brent C.S."/>
            <person name="Elsik C.G."/>
            <person name="Goodisman M.A."/>
            <person name="Liberles D.A."/>
            <person name="Roe R.M."/>
            <person name="Vargo E.L."/>
            <person name="Vilcinskas A."/>
            <person name="Wang J."/>
            <person name="Bornberg-Bauer E."/>
            <person name="Korb J."/>
            <person name="Zhang G."/>
            <person name="Liebig J."/>
        </authorList>
    </citation>
    <scope>NUCLEOTIDE SEQUENCE [LARGE SCALE GENOMIC DNA]</scope>
    <source>
        <tissue evidence="1">Whole organism</tissue>
    </source>
</reference>
<name>A0A067QKU7_ZOONE</name>
<gene>
    <name evidence="1" type="ORF">L798_00520</name>
</gene>
<organism evidence="1 2">
    <name type="scientific">Zootermopsis nevadensis</name>
    <name type="common">Dampwood termite</name>
    <dbReference type="NCBI Taxonomy" id="136037"/>
    <lineage>
        <taxon>Eukaryota</taxon>
        <taxon>Metazoa</taxon>
        <taxon>Ecdysozoa</taxon>
        <taxon>Arthropoda</taxon>
        <taxon>Hexapoda</taxon>
        <taxon>Insecta</taxon>
        <taxon>Pterygota</taxon>
        <taxon>Neoptera</taxon>
        <taxon>Polyneoptera</taxon>
        <taxon>Dictyoptera</taxon>
        <taxon>Blattodea</taxon>
        <taxon>Blattoidea</taxon>
        <taxon>Termitoidae</taxon>
        <taxon>Termopsidae</taxon>
        <taxon>Zootermopsis</taxon>
    </lineage>
</organism>
<sequence length="48" mass="5617">MTAPPYSLLWCARNVRWATQLPQICNEHPALQRSALHDRNLNFSRPSR</sequence>
<proteinExistence type="predicted"/>
<protein>
    <submittedName>
        <fullName evidence="1">Uncharacterized protein</fullName>
    </submittedName>
</protein>
<dbReference type="Proteomes" id="UP000027135">
    <property type="component" value="Unassembled WGS sequence"/>
</dbReference>